<dbReference type="PANTHER" id="PTHR10947">
    <property type="entry name" value="PHENYLALANYL-TRNA SYNTHETASE BETA CHAIN AND LEUCINE-RICH REPEAT-CONTAINING PROTEIN 47"/>
    <property type="match status" value="1"/>
</dbReference>
<dbReference type="InterPro" id="IPR020825">
    <property type="entry name" value="Phe-tRNA_synthase-like_B3/B4"/>
</dbReference>
<feature type="binding site" evidence="15">
    <location>
        <position position="463"/>
    </location>
    <ligand>
        <name>Mg(2+)</name>
        <dbReference type="ChEBI" id="CHEBI:18420"/>
        <note>shared with alpha subunit</note>
    </ligand>
</feature>
<dbReference type="Proteomes" id="UP000029999">
    <property type="component" value="Unassembled WGS sequence"/>
</dbReference>
<dbReference type="GO" id="GO:0004826">
    <property type="term" value="F:phenylalanine-tRNA ligase activity"/>
    <property type="evidence" value="ECO:0007669"/>
    <property type="project" value="UniProtKB-UniRule"/>
</dbReference>
<evidence type="ECO:0000256" key="4">
    <source>
        <dbReference type="ARBA" id="ARBA00022490"/>
    </source>
</evidence>
<dbReference type="GO" id="GO:0009328">
    <property type="term" value="C:phenylalanine-tRNA ligase complex"/>
    <property type="evidence" value="ECO:0007669"/>
    <property type="project" value="TreeGrafter"/>
</dbReference>
<evidence type="ECO:0000256" key="8">
    <source>
        <dbReference type="ARBA" id="ARBA00022741"/>
    </source>
</evidence>
<feature type="domain" description="TRNA-binding" evidence="17">
    <location>
        <begin position="39"/>
        <end position="148"/>
    </location>
</feature>
<evidence type="ECO:0000256" key="2">
    <source>
        <dbReference type="ARBA" id="ARBA00008653"/>
    </source>
</evidence>
<dbReference type="GO" id="GO:0005524">
    <property type="term" value="F:ATP binding"/>
    <property type="evidence" value="ECO:0007669"/>
    <property type="project" value="UniProtKB-UniRule"/>
</dbReference>
<keyword evidence="12 15" id="KW-0648">Protein biosynthesis</keyword>
<dbReference type="InterPro" id="IPR045060">
    <property type="entry name" value="Phe-tRNA-ligase_IIc_bsu"/>
</dbReference>
<comment type="catalytic activity">
    <reaction evidence="14 15">
        <text>tRNA(Phe) + L-phenylalanine + ATP = L-phenylalanyl-tRNA(Phe) + AMP + diphosphate + H(+)</text>
        <dbReference type="Rhea" id="RHEA:19413"/>
        <dbReference type="Rhea" id="RHEA-COMP:9668"/>
        <dbReference type="Rhea" id="RHEA-COMP:9699"/>
        <dbReference type="ChEBI" id="CHEBI:15378"/>
        <dbReference type="ChEBI" id="CHEBI:30616"/>
        <dbReference type="ChEBI" id="CHEBI:33019"/>
        <dbReference type="ChEBI" id="CHEBI:58095"/>
        <dbReference type="ChEBI" id="CHEBI:78442"/>
        <dbReference type="ChEBI" id="CHEBI:78531"/>
        <dbReference type="ChEBI" id="CHEBI:456215"/>
        <dbReference type="EC" id="6.1.1.20"/>
    </reaction>
</comment>
<gene>
    <name evidence="15" type="primary">pheT</name>
    <name evidence="20" type="ORF">LP43_1166</name>
</gene>
<dbReference type="Pfam" id="PF03483">
    <property type="entry name" value="B3_4"/>
    <property type="match status" value="1"/>
</dbReference>
<keyword evidence="7 15" id="KW-0479">Metal-binding</keyword>
<evidence type="ECO:0000256" key="7">
    <source>
        <dbReference type="ARBA" id="ARBA00022723"/>
    </source>
</evidence>
<reference evidence="20 21" key="1">
    <citation type="submission" date="2014-09" db="EMBL/GenBank/DDBJ databases">
        <authorList>
            <person name="Grob C."/>
            <person name="Taubert M."/>
            <person name="Howat A.M."/>
            <person name="Burns O.J."/>
            <person name="Dixon J.L."/>
            <person name="Chen Y."/>
            <person name="Murrell J.C."/>
        </authorList>
    </citation>
    <scope>NUCLEOTIDE SEQUENCE [LARGE SCALE GENOMIC DNA]</scope>
    <source>
        <strain evidence="20">L4</strain>
    </source>
</reference>
<evidence type="ECO:0000256" key="5">
    <source>
        <dbReference type="ARBA" id="ARBA00022555"/>
    </source>
</evidence>
<dbReference type="InterPro" id="IPR012340">
    <property type="entry name" value="NA-bd_OB-fold"/>
</dbReference>
<dbReference type="SUPFAM" id="SSF50249">
    <property type="entry name" value="Nucleic acid-binding proteins"/>
    <property type="match status" value="1"/>
</dbReference>
<dbReference type="InterPro" id="IPR045864">
    <property type="entry name" value="aa-tRNA-synth_II/BPL/LPL"/>
</dbReference>
<keyword evidence="10 15" id="KW-0460">Magnesium</keyword>
<evidence type="ECO:0000313" key="21">
    <source>
        <dbReference type="Proteomes" id="UP000029999"/>
    </source>
</evidence>
<dbReference type="PROSITE" id="PS50886">
    <property type="entry name" value="TRBD"/>
    <property type="match status" value="1"/>
</dbReference>
<feature type="domain" description="B5" evidence="19">
    <location>
        <begin position="401"/>
        <end position="476"/>
    </location>
</feature>
<feature type="binding site" evidence="15">
    <location>
        <position position="460"/>
    </location>
    <ligand>
        <name>Mg(2+)</name>
        <dbReference type="ChEBI" id="CHEBI:18420"/>
        <note>shared with alpha subunit</note>
    </ligand>
</feature>
<sequence length="791" mass="86518">MKFSEKWLREWVNPSLSTDELVEKLTNAGLEVDAVEPVAGEFSGVLIGQVKTVEPHPDADKLRLTKVDVDADELLEIVCGASNVREGLKIPVAVIGAVLPGNFKIKKAKLRGVPSFGMLCSSKELGLTESADGLMELADTAPVGIDIRDYLDLDDVAIDIDLTPNRSDCLGVAGVAREVGVLTSTDVCAVNATDVAETTDSVFPVVVEAHDACPRYLGRVIENINPQAETPLWMYEKLRRSGLRSLGPVVDVTNYVMLELGQPMHAFDLDKLQGQLTVRHARSGEKLTLLDAQDIELQSDTLLIADDNGPLALAGVMGGLDSSVTASTTKLFLESAFFTPEAIAGKARSYGLHTDSSHRFERGVDPELAKLAIERATALLLDIVGGKAGAVTEQSSESTLPQPASIHLREARIARVLGIKLDEAQVEEQLSRLGLVLNRVSDGWQVTVPSFRFDLAIEVDLIEELGRLYGYDKLPKTRPQGTVLTTNITEKATQLERLQNVLIDRGYYEAVTYSFVEPKMQQLLAENELDPIKLANPISADLSVMRTSLWPGLVQALVYNANRQHERVRLFEIGRVFKGNLENIEQHRQIGGLIYGDRYPEQWSQKQREVDFFDAKADVEALLSIAGGDVRFEADTHPALHPGQTARVYKNGDAIGWLGAIHPKLNKSLDLNGKVYVFELGLSAVLAAQVPEFEALSKFPAIRRDLALLVDNSVTAGQIEHCLSKNDSDILKSFQLFDVYSGDGVEHGKKSLAVAFHLQHAERTLTDEEVDALIKTVTETLEQSVGAAIRS</sequence>
<evidence type="ECO:0000259" key="18">
    <source>
        <dbReference type="PROSITE" id="PS51447"/>
    </source>
</evidence>
<dbReference type="InterPro" id="IPR036690">
    <property type="entry name" value="Fdx_antiC-bd_sf"/>
</dbReference>
<dbReference type="InterPro" id="IPR005121">
    <property type="entry name" value="Fdx_antiC-bd"/>
</dbReference>
<dbReference type="SUPFAM" id="SSF46955">
    <property type="entry name" value="Putative DNA-binding domain"/>
    <property type="match status" value="1"/>
</dbReference>
<evidence type="ECO:0000259" key="19">
    <source>
        <dbReference type="PROSITE" id="PS51483"/>
    </source>
</evidence>
<dbReference type="EC" id="6.1.1.20" evidence="15"/>
<dbReference type="Pfam" id="PF17759">
    <property type="entry name" value="tRNA_synthFbeta"/>
    <property type="match status" value="1"/>
</dbReference>
<dbReference type="FunFam" id="3.30.930.10:FF:000022">
    <property type="entry name" value="Phenylalanine--tRNA ligase beta subunit"/>
    <property type="match status" value="1"/>
</dbReference>
<dbReference type="HAMAP" id="MF_00283">
    <property type="entry name" value="Phe_tRNA_synth_beta1"/>
    <property type="match status" value="1"/>
</dbReference>
<dbReference type="Gene3D" id="3.30.930.10">
    <property type="entry name" value="Bira Bifunctional Protein, Domain 2"/>
    <property type="match status" value="1"/>
</dbReference>
<comment type="subunit">
    <text evidence="3 15">Tetramer of two alpha and two beta subunits.</text>
</comment>
<dbReference type="InterPro" id="IPR041616">
    <property type="entry name" value="PheRS_beta_core"/>
</dbReference>
<feature type="binding site" evidence="15">
    <location>
        <position position="464"/>
    </location>
    <ligand>
        <name>Mg(2+)</name>
        <dbReference type="ChEBI" id="CHEBI:18420"/>
        <note>shared with alpha subunit</note>
    </ligand>
</feature>
<dbReference type="Gene3D" id="3.30.70.380">
    <property type="entry name" value="Ferrodoxin-fold anticodon-binding domain"/>
    <property type="match status" value="1"/>
</dbReference>
<dbReference type="GO" id="GO:0000049">
    <property type="term" value="F:tRNA binding"/>
    <property type="evidence" value="ECO:0007669"/>
    <property type="project" value="UniProtKB-UniRule"/>
</dbReference>
<dbReference type="NCBIfam" id="TIGR00472">
    <property type="entry name" value="pheT_bact"/>
    <property type="match status" value="1"/>
</dbReference>
<evidence type="ECO:0000256" key="13">
    <source>
        <dbReference type="ARBA" id="ARBA00023146"/>
    </source>
</evidence>
<feature type="binding site" evidence="15">
    <location>
        <position position="454"/>
    </location>
    <ligand>
        <name>Mg(2+)</name>
        <dbReference type="ChEBI" id="CHEBI:18420"/>
        <note>shared with alpha subunit</note>
    </ligand>
</feature>
<dbReference type="NCBIfam" id="NF045760">
    <property type="entry name" value="YtpR"/>
    <property type="match status" value="1"/>
</dbReference>
<dbReference type="SMART" id="SM00873">
    <property type="entry name" value="B3_4"/>
    <property type="match status" value="1"/>
</dbReference>
<name>A0A0A0BHW0_9GAMM</name>
<organism evidence="20 21">
    <name type="scientific">Methylophaga thiooxydans</name>
    <dbReference type="NCBI Taxonomy" id="392484"/>
    <lineage>
        <taxon>Bacteria</taxon>
        <taxon>Pseudomonadati</taxon>
        <taxon>Pseudomonadota</taxon>
        <taxon>Gammaproteobacteria</taxon>
        <taxon>Thiotrichales</taxon>
        <taxon>Piscirickettsiaceae</taxon>
        <taxon>Methylophaga</taxon>
    </lineage>
</organism>
<dbReference type="PANTHER" id="PTHR10947:SF0">
    <property type="entry name" value="PHENYLALANINE--TRNA LIGASE BETA SUBUNIT"/>
    <property type="match status" value="1"/>
</dbReference>
<proteinExistence type="inferred from homology"/>
<dbReference type="FunFam" id="3.30.70.380:FF:000001">
    <property type="entry name" value="Phenylalanine--tRNA ligase beta subunit"/>
    <property type="match status" value="1"/>
</dbReference>
<dbReference type="SUPFAM" id="SSF54991">
    <property type="entry name" value="Anticodon-binding domain of PheRS"/>
    <property type="match status" value="1"/>
</dbReference>
<comment type="subcellular location">
    <subcellularLocation>
        <location evidence="1 15">Cytoplasm</location>
    </subcellularLocation>
</comment>
<dbReference type="Pfam" id="PF03147">
    <property type="entry name" value="FDX-ACB"/>
    <property type="match status" value="1"/>
</dbReference>
<evidence type="ECO:0000313" key="20">
    <source>
        <dbReference type="EMBL" id="KGM07551.1"/>
    </source>
</evidence>
<evidence type="ECO:0000256" key="1">
    <source>
        <dbReference type="ARBA" id="ARBA00004496"/>
    </source>
</evidence>
<evidence type="ECO:0000256" key="3">
    <source>
        <dbReference type="ARBA" id="ARBA00011209"/>
    </source>
</evidence>
<keyword evidence="11 16" id="KW-0694">RNA-binding</keyword>
<feature type="domain" description="FDX-ACB" evidence="18">
    <location>
        <begin position="697"/>
        <end position="790"/>
    </location>
</feature>
<dbReference type="AlphaFoldDB" id="A0A0A0BHW0"/>
<keyword evidence="6 15" id="KW-0436">Ligase</keyword>
<dbReference type="InterPro" id="IPR002547">
    <property type="entry name" value="tRNA-bd_dom"/>
</dbReference>
<dbReference type="Gene3D" id="3.30.56.10">
    <property type="match status" value="2"/>
</dbReference>
<comment type="cofactor">
    <cofactor evidence="15">
        <name>Mg(2+)</name>
        <dbReference type="ChEBI" id="CHEBI:18420"/>
    </cofactor>
    <text evidence="15">Binds 2 magnesium ions per tetramer.</text>
</comment>
<keyword evidence="8 15" id="KW-0547">Nucleotide-binding</keyword>
<dbReference type="InterPro" id="IPR005146">
    <property type="entry name" value="B3/B4_tRNA-bd"/>
</dbReference>
<dbReference type="GO" id="GO:0006432">
    <property type="term" value="P:phenylalanyl-tRNA aminoacylation"/>
    <property type="evidence" value="ECO:0007669"/>
    <property type="project" value="UniProtKB-UniRule"/>
</dbReference>
<evidence type="ECO:0000256" key="15">
    <source>
        <dbReference type="HAMAP-Rule" id="MF_00283"/>
    </source>
</evidence>
<evidence type="ECO:0000256" key="12">
    <source>
        <dbReference type="ARBA" id="ARBA00022917"/>
    </source>
</evidence>
<evidence type="ECO:0000256" key="9">
    <source>
        <dbReference type="ARBA" id="ARBA00022840"/>
    </source>
</evidence>
<evidence type="ECO:0000256" key="10">
    <source>
        <dbReference type="ARBA" id="ARBA00022842"/>
    </source>
</evidence>
<dbReference type="InterPro" id="IPR033714">
    <property type="entry name" value="tRNA_bind_bactPheRS"/>
</dbReference>
<dbReference type="SUPFAM" id="SSF55681">
    <property type="entry name" value="Class II aaRS and biotin synthetases"/>
    <property type="match status" value="1"/>
</dbReference>
<dbReference type="InterPro" id="IPR004532">
    <property type="entry name" value="Phe-tRNA-ligase_IIc_bsu_bact"/>
</dbReference>
<dbReference type="Pfam" id="PF03484">
    <property type="entry name" value="B5"/>
    <property type="match status" value="1"/>
</dbReference>
<dbReference type="Gene3D" id="2.40.50.140">
    <property type="entry name" value="Nucleic acid-binding proteins"/>
    <property type="match status" value="1"/>
</dbReference>
<comment type="similarity">
    <text evidence="2 15">Belongs to the phenylalanyl-tRNA synthetase beta subunit family. Type 1 subfamily.</text>
</comment>
<dbReference type="CDD" id="cd00769">
    <property type="entry name" value="PheRS_beta_core"/>
    <property type="match status" value="1"/>
</dbReference>
<dbReference type="FunFam" id="3.30.56.10:FF:000002">
    <property type="entry name" value="Phenylalanine--tRNA ligase beta subunit"/>
    <property type="match status" value="1"/>
</dbReference>
<evidence type="ECO:0000256" key="6">
    <source>
        <dbReference type="ARBA" id="ARBA00022598"/>
    </source>
</evidence>
<dbReference type="FunFam" id="2.40.50.140:FF:000045">
    <property type="entry name" value="Phenylalanine--tRNA ligase beta subunit"/>
    <property type="match status" value="1"/>
</dbReference>
<evidence type="ECO:0000256" key="16">
    <source>
        <dbReference type="PROSITE-ProRule" id="PRU00209"/>
    </source>
</evidence>
<dbReference type="CDD" id="cd02796">
    <property type="entry name" value="tRNA_bind_bactPheRS"/>
    <property type="match status" value="1"/>
</dbReference>
<accession>A0A0A0BHW0</accession>
<dbReference type="Pfam" id="PF01588">
    <property type="entry name" value="tRNA_bind"/>
    <property type="match status" value="1"/>
</dbReference>
<dbReference type="GO" id="GO:0000287">
    <property type="term" value="F:magnesium ion binding"/>
    <property type="evidence" value="ECO:0007669"/>
    <property type="project" value="UniProtKB-UniRule"/>
</dbReference>
<evidence type="ECO:0000259" key="17">
    <source>
        <dbReference type="PROSITE" id="PS50886"/>
    </source>
</evidence>
<keyword evidence="4 15" id="KW-0963">Cytoplasm</keyword>
<evidence type="ECO:0000256" key="14">
    <source>
        <dbReference type="ARBA" id="ARBA00049255"/>
    </source>
</evidence>
<comment type="caution">
    <text evidence="20">The sequence shown here is derived from an EMBL/GenBank/DDBJ whole genome shotgun (WGS) entry which is preliminary data.</text>
</comment>
<dbReference type="SUPFAM" id="SSF56037">
    <property type="entry name" value="PheT/TilS domain"/>
    <property type="match status" value="1"/>
</dbReference>
<dbReference type="Gene3D" id="3.50.40.10">
    <property type="entry name" value="Phenylalanyl-trna Synthetase, Chain B, domain 3"/>
    <property type="match status" value="1"/>
</dbReference>
<dbReference type="InterPro" id="IPR005147">
    <property type="entry name" value="tRNA_synthase_B5-dom"/>
</dbReference>
<dbReference type="SMART" id="SM00874">
    <property type="entry name" value="B5"/>
    <property type="match status" value="1"/>
</dbReference>
<dbReference type="FunFam" id="3.50.40.10:FF:000001">
    <property type="entry name" value="Phenylalanine--tRNA ligase beta subunit"/>
    <property type="match status" value="1"/>
</dbReference>
<evidence type="ECO:0000256" key="11">
    <source>
        <dbReference type="ARBA" id="ARBA00022884"/>
    </source>
</evidence>
<dbReference type="InterPro" id="IPR009061">
    <property type="entry name" value="DNA-bd_dom_put_sf"/>
</dbReference>
<keyword evidence="5 16" id="KW-0820">tRNA-binding</keyword>
<dbReference type="PROSITE" id="PS51447">
    <property type="entry name" value="FDX_ACB"/>
    <property type="match status" value="1"/>
</dbReference>
<keyword evidence="9 15" id="KW-0067">ATP-binding</keyword>
<dbReference type="RefSeq" id="WP_036312941.1">
    <property type="nucleotide sequence ID" value="NZ_JRQD01000002.1"/>
</dbReference>
<dbReference type="STRING" id="392484.LP43_1166"/>
<keyword evidence="13 15" id="KW-0030">Aminoacyl-tRNA synthetase</keyword>
<dbReference type="PROSITE" id="PS51483">
    <property type="entry name" value="B5"/>
    <property type="match status" value="1"/>
</dbReference>
<dbReference type="SMART" id="SM00896">
    <property type="entry name" value="FDX-ACB"/>
    <property type="match status" value="1"/>
</dbReference>
<protein>
    <recommendedName>
        <fullName evidence="15">Phenylalanine--tRNA ligase beta subunit</fullName>
        <ecNumber evidence="15">6.1.1.20</ecNumber>
    </recommendedName>
    <alternativeName>
        <fullName evidence="15">Phenylalanyl-tRNA synthetase beta subunit</fullName>
        <shortName evidence="15">PheRS</shortName>
    </alternativeName>
</protein>
<dbReference type="EMBL" id="JRQD01000002">
    <property type="protein sequence ID" value="KGM07551.1"/>
    <property type="molecule type" value="Genomic_DNA"/>
</dbReference>